<reference evidence="9" key="1">
    <citation type="submission" date="2021-02" db="EMBL/GenBank/DDBJ databases">
        <authorList>
            <person name="Nowell W R."/>
        </authorList>
    </citation>
    <scope>NUCLEOTIDE SEQUENCE</scope>
</reference>
<feature type="transmembrane region" description="Helical" evidence="8">
    <location>
        <begin position="12"/>
        <end position="29"/>
    </location>
</feature>
<dbReference type="GO" id="GO:0005315">
    <property type="term" value="F:phosphate transmembrane transporter activity"/>
    <property type="evidence" value="ECO:0007669"/>
    <property type="project" value="InterPro"/>
</dbReference>
<dbReference type="AlphaFoldDB" id="A0A817WH90"/>
<dbReference type="Pfam" id="PF01384">
    <property type="entry name" value="PHO4"/>
    <property type="match status" value="1"/>
</dbReference>
<proteinExistence type="inferred from homology"/>
<accession>A0A817WH90</accession>
<evidence type="ECO:0000256" key="3">
    <source>
        <dbReference type="ARBA" id="ARBA00022448"/>
    </source>
</evidence>
<organism evidence="9 10">
    <name type="scientific">Rotaria socialis</name>
    <dbReference type="NCBI Taxonomy" id="392032"/>
    <lineage>
        <taxon>Eukaryota</taxon>
        <taxon>Metazoa</taxon>
        <taxon>Spiralia</taxon>
        <taxon>Gnathifera</taxon>
        <taxon>Rotifera</taxon>
        <taxon>Eurotatoria</taxon>
        <taxon>Bdelloidea</taxon>
        <taxon>Philodinida</taxon>
        <taxon>Philodinidae</taxon>
        <taxon>Rotaria</taxon>
    </lineage>
</organism>
<evidence type="ECO:0000313" key="9">
    <source>
        <dbReference type="EMBL" id="CAF3355583.1"/>
    </source>
</evidence>
<dbReference type="InterPro" id="IPR001204">
    <property type="entry name" value="Phos_transporter"/>
</dbReference>
<evidence type="ECO:0000256" key="5">
    <source>
        <dbReference type="ARBA" id="ARBA00022692"/>
    </source>
</evidence>
<evidence type="ECO:0000256" key="2">
    <source>
        <dbReference type="ARBA" id="ARBA00009916"/>
    </source>
</evidence>
<dbReference type="PANTHER" id="PTHR11101:SF80">
    <property type="entry name" value="PHOSPHATE TRANSPORTER"/>
    <property type="match status" value="1"/>
</dbReference>
<feature type="transmembrane region" description="Helical" evidence="8">
    <location>
        <begin position="49"/>
        <end position="69"/>
    </location>
</feature>
<evidence type="ECO:0000256" key="1">
    <source>
        <dbReference type="ARBA" id="ARBA00004141"/>
    </source>
</evidence>
<dbReference type="EMBL" id="CAJNXB010004112">
    <property type="protein sequence ID" value="CAF3355583.1"/>
    <property type="molecule type" value="Genomic_DNA"/>
</dbReference>
<evidence type="ECO:0000256" key="8">
    <source>
        <dbReference type="SAM" id="Phobius"/>
    </source>
</evidence>
<dbReference type="GO" id="GO:0035435">
    <property type="term" value="P:phosphate ion transmembrane transport"/>
    <property type="evidence" value="ECO:0007669"/>
    <property type="project" value="TreeGrafter"/>
</dbReference>
<evidence type="ECO:0000313" key="10">
    <source>
        <dbReference type="Proteomes" id="UP000663825"/>
    </source>
</evidence>
<comment type="subcellular location">
    <subcellularLocation>
        <location evidence="1">Membrane</location>
        <topology evidence="1">Multi-pass membrane protein</topology>
    </subcellularLocation>
</comment>
<sequence length="177" mass="19791">MVSFEPYSPDLLWILIIGFIIAFVLAFGIGANDVANSFGTSVGSKVLTLRQACILATIFEILGSILIGAKVSDTIRKGIIDPLLFENPKELMLGQPIAVTGLIQQFFDATFIIDIQFNIFFYLIYLIQLFLSLVCLVSLPELKKTTDMTIIRYWRHRNPISDVAAFHVASFMPVINK</sequence>
<keyword evidence="5 8" id="KW-0812">Transmembrane</keyword>
<gene>
    <name evidence="9" type="ORF">TIS948_LOCUS23673</name>
</gene>
<keyword evidence="4" id="KW-0592">Phosphate transport</keyword>
<comment type="caution">
    <text evidence="9">The sequence shown here is derived from an EMBL/GenBank/DDBJ whole genome shotgun (WGS) entry which is preliminary data.</text>
</comment>
<feature type="transmembrane region" description="Helical" evidence="8">
    <location>
        <begin position="119"/>
        <end position="139"/>
    </location>
</feature>
<evidence type="ECO:0000256" key="4">
    <source>
        <dbReference type="ARBA" id="ARBA00022592"/>
    </source>
</evidence>
<keyword evidence="7 8" id="KW-0472">Membrane</keyword>
<evidence type="ECO:0000256" key="6">
    <source>
        <dbReference type="ARBA" id="ARBA00022989"/>
    </source>
</evidence>
<keyword evidence="3" id="KW-0813">Transport</keyword>
<dbReference type="OrthoDB" id="260807at2759"/>
<dbReference type="GO" id="GO:0016020">
    <property type="term" value="C:membrane"/>
    <property type="evidence" value="ECO:0007669"/>
    <property type="project" value="UniProtKB-SubCell"/>
</dbReference>
<keyword evidence="6 8" id="KW-1133">Transmembrane helix</keyword>
<comment type="similarity">
    <text evidence="2">Belongs to the inorganic phosphate transporter (PiT) (TC 2.A.20) family.</text>
</comment>
<name>A0A817WH90_9BILA</name>
<evidence type="ECO:0000256" key="7">
    <source>
        <dbReference type="ARBA" id="ARBA00023136"/>
    </source>
</evidence>
<protein>
    <submittedName>
        <fullName evidence="9">Uncharacterized protein</fullName>
    </submittedName>
</protein>
<dbReference type="PANTHER" id="PTHR11101">
    <property type="entry name" value="PHOSPHATE TRANSPORTER"/>
    <property type="match status" value="1"/>
</dbReference>
<dbReference type="Proteomes" id="UP000663825">
    <property type="component" value="Unassembled WGS sequence"/>
</dbReference>